<feature type="signal peptide" evidence="6">
    <location>
        <begin position="1"/>
        <end position="19"/>
    </location>
</feature>
<evidence type="ECO:0000313" key="9">
    <source>
        <dbReference type="Proteomes" id="UP000708576"/>
    </source>
</evidence>
<evidence type="ECO:0000256" key="2">
    <source>
        <dbReference type="ARBA" id="ARBA00022801"/>
    </source>
</evidence>
<dbReference type="Gene3D" id="3.20.20.80">
    <property type="entry name" value="Glycosidases"/>
    <property type="match status" value="1"/>
</dbReference>
<proteinExistence type="inferred from homology"/>
<evidence type="ECO:0000256" key="3">
    <source>
        <dbReference type="ARBA" id="ARBA00023295"/>
    </source>
</evidence>
<protein>
    <recommendedName>
        <fullName evidence="4">Beta-galactosidase</fullName>
        <ecNumber evidence="4">3.2.1.23</ecNumber>
    </recommendedName>
</protein>
<keyword evidence="6" id="KW-0732">Signal</keyword>
<comment type="catalytic activity">
    <reaction evidence="4">
        <text>Hydrolysis of terminal non-reducing beta-D-galactose residues in beta-D-galactosides.</text>
        <dbReference type="EC" id="3.2.1.23"/>
    </reaction>
</comment>
<dbReference type="Proteomes" id="UP000708576">
    <property type="component" value="Unassembled WGS sequence"/>
</dbReference>
<dbReference type="Pfam" id="PF01301">
    <property type="entry name" value="Glyco_hydro_35"/>
    <property type="match status" value="1"/>
</dbReference>
<comment type="caution">
    <text evidence="8">The sequence shown here is derived from an EMBL/GenBank/DDBJ whole genome shotgun (WGS) entry which is preliminary data.</text>
</comment>
<keyword evidence="3 4" id="KW-0326">Glycosidase</keyword>
<keyword evidence="2 4" id="KW-0378">Hydrolase</keyword>
<dbReference type="RefSeq" id="WP_212216658.1">
    <property type="nucleotide sequence ID" value="NZ_JAGUCO010000011.1"/>
</dbReference>
<dbReference type="EMBL" id="JAGUCO010000011">
    <property type="protein sequence ID" value="MBS2099415.1"/>
    <property type="molecule type" value="Genomic_DNA"/>
</dbReference>
<dbReference type="GO" id="GO:0004565">
    <property type="term" value="F:beta-galactosidase activity"/>
    <property type="evidence" value="ECO:0007669"/>
    <property type="project" value="UniProtKB-EC"/>
</dbReference>
<reference evidence="8 9" key="1">
    <citation type="journal article" date="2015" name="Int. J. Syst. Evol. Microbiol.">
        <title>Carboxylicivirga linearis sp. nov., isolated from a sea cucumber culture pond.</title>
        <authorList>
            <person name="Wang F.Q."/>
            <person name="Zhou Y.X."/>
            <person name="Lin X.Z."/>
            <person name="Chen G.J."/>
            <person name="Du Z.J."/>
        </authorList>
    </citation>
    <scope>NUCLEOTIDE SEQUENCE [LARGE SCALE GENOMIC DNA]</scope>
    <source>
        <strain evidence="8 9">FB218</strain>
    </source>
</reference>
<keyword evidence="9" id="KW-1185">Reference proteome</keyword>
<dbReference type="PRINTS" id="PR00742">
    <property type="entry name" value="GLHYDRLASE35"/>
</dbReference>
<dbReference type="InterPro" id="IPR001944">
    <property type="entry name" value="Glycoside_Hdrlase_35"/>
</dbReference>
<sequence>MRKITTFILAVFLISGIKAQTTYTINIDQPEQEIIRGHLDLGGSNPAGEEITVNSYYIEKDGKPFFPIIGEFHYARFDEKYWEEEVLKMKAGGINTIATYVFWNLHERKEGIFDWTGDLNLKKFLELINKHQLYAIVRVGPFCHGEMRNGGLPDWLYGRTFEVRSNAPEYLDYVDRLYGEIGKQTVGLLYKDGGPVIGIQLENEYQHSSAPWEFMYPGSKKDGTVPDREAAFSHTQITVTDGVNPWSEYGKQHMVNLKKLAKKNGLDTPIYTATGWGNATIVEKGSLPVTAGYAYPFWSDPRPSSFYLFKDIRKKPDYSPVSYNTDLYPSISAEIGPGIQVKYSRRPVVDYRSVNPLMTRIIGSGSNGIGYYMYHGGSTPVLEGKYYNEEANGIPRINYDFQAPIGQYGQVRYHFKHLRMLHLFLDAYADVLAPMKTVLPETNTGIKADNTETLRYAVRSYGNSGFLFIINFQDHIDLKNIEDVHIDIHAKNETFSFPSIGTFDVNETTSAILPFNLQLEKALIKSATVQPLTILKKTEMNYYVFHSITGIDAEINFPTDTKISKLNNARVTMVNGIRKVSSNTSGPFSFTANETSILVIPEDMAVNATKINEDLYISDALILKDTNKLQLITRETENQIHIFPAQKRDLAASSANIKKANTLHKGFDSYTVTFDEIKPDVVIEKATSRKYTLQLQSIISNLNDVFVDIDYIGDRGLAFIDGKMITDHFYHNRTWELSLKNFASELNDNQMVFVFHPMYSDYSYLKDLNEVPEFIKGKYLEIKDFKVIPEYKTVISL</sequence>
<gene>
    <name evidence="8" type="ORF">KEM10_14060</name>
</gene>
<evidence type="ECO:0000256" key="4">
    <source>
        <dbReference type="RuleBase" id="RU000675"/>
    </source>
</evidence>
<feature type="chain" id="PRO_5046858498" description="Beta-galactosidase" evidence="6">
    <location>
        <begin position="20"/>
        <end position="797"/>
    </location>
</feature>
<evidence type="ECO:0000313" key="8">
    <source>
        <dbReference type="EMBL" id="MBS2099415.1"/>
    </source>
</evidence>
<dbReference type="InterPro" id="IPR019801">
    <property type="entry name" value="Glyco_hydro_35_CS"/>
</dbReference>
<dbReference type="PANTHER" id="PTHR23421">
    <property type="entry name" value="BETA-GALACTOSIDASE RELATED"/>
    <property type="match status" value="1"/>
</dbReference>
<evidence type="ECO:0000256" key="5">
    <source>
        <dbReference type="RuleBase" id="RU003679"/>
    </source>
</evidence>
<accession>A0ABS5JWY4</accession>
<dbReference type="InterPro" id="IPR017853">
    <property type="entry name" value="GH"/>
</dbReference>
<feature type="domain" description="Glycoside hydrolase 35 catalytic" evidence="7">
    <location>
        <begin position="60"/>
        <end position="422"/>
    </location>
</feature>
<evidence type="ECO:0000256" key="6">
    <source>
        <dbReference type="SAM" id="SignalP"/>
    </source>
</evidence>
<name>A0ABS5JWY4_9BACT</name>
<evidence type="ECO:0000256" key="1">
    <source>
        <dbReference type="ARBA" id="ARBA00009809"/>
    </source>
</evidence>
<dbReference type="EC" id="3.2.1.23" evidence="4"/>
<dbReference type="PROSITE" id="PS01182">
    <property type="entry name" value="GLYCOSYL_HYDROL_F35"/>
    <property type="match status" value="1"/>
</dbReference>
<organism evidence="8 9">
    <name type="scientific">Carboxylicivirga linearis</name>
    <dbReference type="NCBI Taxonomy" id="1628157"/>
    <lineage>
        <taxon>Bacteria</taxon>
        <taxon>Pseudomonadati</taxon>
        <taxon>Bacteroidota</taxon>
        <taxon>Bacteroidia</taxon>
        <taxon>Marinilabiliales</taxon>
        <taxon>Marinilabiliaceae</taxon>
        <taxon>Carboxylicivirga</taxon>
    </lineage>
</organism>
<evidence type="ECO:0000259" key="7">
    <source>
        <dbReference type="Pfam" id="PF01301"/>
    </source>
</evidence>
<dbReference type="SUPFAM" id="SSF51445">
    <property type="entry name" value="(Trans)glycosidases"/>
    <property type="match status" value="1"/>
</dbReference>
<dbReference type="InterPro" id="IPR031330">
    <property type="entry name" value="Gly_Hdrlase_35_cat"/>
</dbReference>
<comment type="similarity">
    <text evidence="1 5">Belongs to the glycosyl hydrolase 35 family.</text>
</comment>